<dbReference type="NCBIfam" id="NF038032">
    <property type="entry name" value="CehA_McbA_metalo"/>
    <property type="match status" value="1"/>
</dbReference>
<keyword evidence="3" id="KW-1185">Reference proteome</keyword>
<dbReference type="Proteomes" id="UP000564644">
    <property type="component" value="Unassembled WGS sequence"/>
</dbReference>
<dbReference type="AlphaFoldDB" id="A0A7X0VX80"/>
<evidence type="ECO:0000259" key="1">
    <source>
        <dbReference type="SMART" id="SM00481"/>
    </source>
</evidence>
<dbReference type="PANTHER" id="PTHR42924:SF3">
    <property type="entry name" value="POLYMERASE_HISTIDINOL PHOSPHATASE N-TERMINAL DOMAIN-CONTAINING PROTEIN"/>
    <property type="match status" value="1"/>
</dbReference>
<dbReference type="SMART" id="SM00481">
    <property type="entry name" value="POLIIIAc"/>
    <property type="match status" value="1"/>
</dbReference>
<sequence>MRTNEPRRAEITFTRAVARGEQGGYLEIPFEMPDRVEELHVEYRVESPGEEKAVIDLGVRDATRIRGWSGGARTCFRIGTERATPGYMPGPLAPGRWAVVHNAYRVPEEGCVVSVTVRLSFRTPRWLRGDLHTHSVHSDGKFTLAENAAIMERLGCDFIAMTDHNAVSQNEAYPRETDLVMIPGMEFTTNYGHCNFLGVPDPLDDFRVANQADVDAKLAEARRKGAMLVLNHPLCEYCPWEWSLDAEFDAVEIWNGPFADRNARALAWWQRQLALGRRLVAVGGSDVHRPDRFVKHAMPCTWVLAETRTAAGILDGIAKGHVVISHAPDGPFIDLTCGSFRGGDVYPAERLREPIRLWLDGLHAGDVVKLIGAEGVASERTAAEDGELALEEEAAAAGSSGFVRAEVWRFFGEAGTMLPAAVSNPIYFE</sequence>
<dbReference type="InterPro" id="IPR003141">
    <property type="entry name" value="Pol/His_phosphatase_N"/>
</dbReference>
<name>A0A7X0VX80_9BACL</name>
<dbReference type="Gene3D" id="3.20.20.140">
    <property type="entry name" value="Metal-dependent hydrolases"/>
    <property type="match status" value="1"/>
</dbReference>
<dbReference type="GO" id="GO:0004534">
    <property type="term" value="F:5'-3' RNA exonuclease activity"/>
    <property type="evidence" value="ECO:0007669"/>
    <property type="project" value="TreeGrafter"/>
</dbReference>
<evidence type="ECO:0000313" key="3">
    <source>
        <dbReference type="Proteomes" id="UP000564644"/>
    </source>
</evidence>
<organism evidence="2 3">
    <name type="scientific">Cohnella zeiphila</name>
    <dbReference type="NCBI Taxonomy" id="2761120"/>
    <lineage>
        <taxon>Bacteria</taxon>
        <taxon>Bacillati</taxon>
        <taxon>Bacillota</taxon>
        <taxon>Bacilli</taxon>
        <taxon>Bacillales</taxon>
        <taxon>Paenibacillaceae</taxon>
        <taxon>Cohnella</taxon>
    </lineage>
</organism>
<protein>
    <submittedName>
        <fullName evidence="2">CehA/McbA family metallohydrolase</fullName>
    </submittedName>
</protein>
<proteinExistence type="predicted"/>
<accession>A0A7X0VX80</accession>
<keyword evidence="2" id="KW-0378">Hydrolase</keyword>
<dbReference type="PANTHER" id="PTHR42924">
    <property type="entry name" value="EXONUCLEASE"/>
    <property type="match status" value="1"/>
</dbReference>
<evidence type="ECO:0000313" key="2">
    <source>
        <dbReference type="EMBL" id="MBB6733746.1"/>
    </source>
</evidence>
<dbReference type="InterPro" id="IPR016195">
    <property type="entry name" value="Pol/histidinol_Pase-like"/>
</dbReference>
<dbReference type="GO" id="GO:0035312">
    <property type="term" value="F:5'-3' DNA exonuclease activity"/>
    <property type="evidence" value="ECO:0007669"/>
    <property type="project" value="TreeGrafter"/>
</dbReference>
<dbReference type="SUPFAM" id="SSF89550">
    <property type="entry name" value="PHP domain-like"/>
    <property type="match status" value="1"/>
</dbReference>
<dbReference type="EMBL" id="JACJVO010000030">
    <property type="protein sequence ID" value="MBB6733746.1"/>
    <property type="molecule type" value="Genomic_DNA"/>
</dbReference>
<comment type="caution">
    <text evidence="2">The sequence shown here is derived from an EMBL/GenBank/DDBJ whole genome shotgun (WGS) entry which is preliminary data.</text>
</comment>
<feature type="domain" description="Polymerase/histidinol phosphatase N-terminal" evidence="1">
    <location>
        <begin position="129"/>
        <end position="191"/>
    </location>
</feature>
<reference evidence="2 3" key="1">
    <citation type="submission" date="2020-08" db="EMBL/GenBank/DDBJ databases">
        <title>Cohnella phylogeny.</title>
        <authorList>
            <person name="Dunlap C."/>
        </authorList>
    </citation>
    <scope>NUCLEOTIDE SEQUENCE [LARGE SCALE GENOMIC DNA]</scope>
    <source>
        <strain evidence="2 3">CBP 2801</strain>
    </source>
</reference>
<gene>
    <name evidence="2" type="ORF">H7C18_22745</name>
</gene>
<dbReference type="InterPro" id="IPR052018">
    <property type="entry name" value="PHP_domain"/>
</dbReference>